<dbReference type="EMBL" id="RKIO01000001">
    <property type="protein sequence ID" value="RSC20333.1"/>
    <property type="molecule type" value="Genomic_DNA"/>
</dbReference>
<accession>A0A3R9DAN0</accession>
<comment type="caution">
    <text evidence="1">The sequence shown here is derived from an EMBL/GenBank/DDBJ whole genome shotgun (WGS) entry which is preliminary data.</text>
</comment>
<name>A0A3R9DAN0_9BURK</name>
<protein>
    <submittedName>
        <fullName evidence="1">Uncharacterized protein</fullName>
    </submittedName>
</protein>
<proteinExistence type="predicted"/>
<sequence length="79" mass="8783">MPTVCMQAIVCRKNVQVVLSTEKASAKIFIVDSDGSSRLPRTMSVQEYIDSGMSSEEVVRHILDIVTESIEQMDQVQGH</sequence>
<reference evidence="2" key="1">
    <citation type="submission" date="2018-11" db="EMBL/GenBank/DDBJ databases">
        <title>FDA dAtabase for Regulatory Grade micrObial Sequences (FDA-ARGOS): Supporting development and validation of Infectious Disease Dx tests.</title>
        <authorList>
            <person name="Goldberg B."/>
            <person name="Campos J."/>
            <person name="Tallon L."/>
            <person name="Sadzewicz L."/>
            <person name="Zhao X."/>
            <person name="Vavikolanu K."/>
            <person name="Mehta A."/>
            <person name="Aluvathingal J."/>
            <person name="Nadendla S."/>
            <person name="Geyer C."/>
            <person name="Nandy P."/>
            <person name="Yan Y."/>
            <person name="Sichtig H."/>
        </authorList>
    </citation>
    <scope>NUCLEOTIDE SEQUENCE [LARGE SCALE GENOMIC DNA]</scope>
    <source>
        <strain evidence="2">FDAARGOS_544</strain>
    </source>
</reference>
<organism evidence="1 2">
    <name type="scientific">Burkholderia cenocepacia</name>
    <dbReference type="NCBI Taxonomy" id="95486"/>
    <lineage>
        <taxon>Bacteria</taxon>
        <taxon>Pseudomonadati</taxon>
        <taxon>Pseudomonadota</taxon>
        <taxon>Betaproteobacteria</taxon>
        <taxon>Burkholderiales</taxon>
        <taxon>Burkholderiaceae</taxon>
        <taxon>Burkholderia</taxon>
        <taxon>Burkholderia cepacia complex</taxon>
    </lineage>
</organism>
<evidence type="ECO:0000313" key="2">
    <source>
        <dbReference type="Proteomes" id="UP000272140"/>
    </source>
</evidence>
<dbReference type="Proteomes" id="UP000272140">
    <property type="component" value="Unassembled WGS sequence"/>
</dbReference>
<evidence type="ECO:0000313" key="1">
    <source>
        <dbReference type="EMBL" id="RSC20333.1"/>
    </source>
</evidence>
<gene>
    <name evidence="1" type="ORF">EGT41_00480</name>
</gene>
<dbReference type="AlphaFoldDB" id="A0A3R9DAN0"/>